<dbReference type="OrthoDB" id="1442466at2"/>
<sequence length="123" mass="13989">MKPYIVLILLLFSIGSVAQIDYKRQFDSLTTVHKVCKIESTIRNHRVKLDQLKKEKKRLNAQLSELQSFKLGRTDAEKEEQILEVTALLETNAAALTNATVQLTTLITELVIASDEVKELQHK</sequence>
<evidence type="ECO:0000313" key="3">
    <source>
        <dbReference type="Proteomes" id="UP000321734"/>
    </source>
</evidence>
<dbReference type="AlphaFoldDB" id="A0A5C7AAF8"/>
<accession>A0A5C7AAF8</accession>
<evidence type="ECO:0000313" key="2">
    <source>
        <dbReference type="EMBL" id="TXE05666.1"/>
    </source>
</evidence>
<reference evidence="2 3" key="1">
    <citation type="submission" date="2019-08" db="EMBL/GenBank/DDBJ databases">
        <title>Genome sequence of Gelidibacter salicanalis IC162T.</title>
        <authorList>
            <person name="Bowman J.P."/>
        </authorList>
    </citation>
    <scope>NUCLEOTIDE SEQUENCE [LARGE SCALE GENOMIC DNA]</scope>
    <source>
        <strain evidence="2 3">IC162</strain>
    </source>
</reference>
<evidence type="ECO:0000256" key="1">
    <source>
        <dbReference type="SAM" id="Coils"/>
    </source>
</evidence>
<proteinExistence type="predicted"/>
<keyword evidence="3" id="KW-1185">Reference proteome</keyword>
<dbReference type="EMBL" id="VORX01000010">
    <property type="protein sequence ID" value="TXE05666.1"/>
    <property type="molecule type" value="Genomic_DNA"/>
</dbReference>
<keyword evidence="1" id="KW-0175">Coiled coil</keyword>
<dbReference type="Proteomes" id="UP000321734">
    <property type="component" value="Unassembled WGS sequence"/>
</dbReference>
<protein>
    <submittedName>
        <fullName evidence="2">Uncharacterized protein</fullName>
    </submittedName>
</protein>
<feature type="coiled-coil region" evidence="1">
    <location>
        <begin position="42"/>
        <end position="69"/>
    </location>
</feature>
<name>A0A5C7AAF8_9FLAO</name>
<organism evidence="2 3">
    <name type="scientific">Gelidibacter salicanalis</name>
    <dbReference type="NCBI Taxonomy" id="291193"/>
    <lineage>
        <taxon>Bacteria</taxon>
        <taxon>Pseudomonadati</taxon>
        <taxon>Bacteroidota</taxon>
        <taxon>Flavobacteriia</taxon>
        <taxon>Flavobacteriales</taxon>
        <taxon>Flavobacteriaceae</taxon>
        <taxon>Gelidibacter</taxon>
    </lineage>
</organism>
<gene>
    <name evidence="2" type="ORF">ES711_15295</name>
</gene>
<comment type="caution">
    <text evidence="2">The sequence shown here is derived from an EMBL/GenBank/DDBJ whole genome shotgun (WGS) entry which is preliminary data.</text>
</comment>
<dbReference type="RefSeq" id="WP_146894183.1">
    <property type="nucleotide sequence ID" value="NZ_VORX01000010.1"/>
</dbReference>